<dbReference type="GO" id="GO:0005801">
    <property type="term" value="C:cis-Golgi network"/>
    <property type="evidence" value="ECO:0007669"/>
    <property type="project" value="TreeGrafter"/>
</dbReference>
<organism evidence="2 3">
    <name type="scientific">Hypsizygus marmoreus</name>
    <name type="common">White beech mushroom</name>
    <name type="synonym">Agaricus marmoreus</name>
    <dbReference type="NCBI Taxonomy" id="39966"/>
    <lineage>
        <taxon>Eukaryota</taxon>
        <taxon>Fungi</taxon>
        <taxon>Dikarya</taxon>
        <taxon>Basidiomycota</taxon>
        <taxon>Agaricomycotina</taxon>
        <taxon>Agaricomycetes</taxon>
        <taxon>Agaricomycetidae</taxon>
        <taxon>Agaricales</taxon>
        <taxon>Tricholomatineae</taxon>
        <taxon>Lyophyllaceae</taxon>
        <taxon>Hypsizygus</taxon>
    </lineage>
</organism>
<dbReference type="GO" id="GO:0034599">
    <property type="term" value="P:cellular response to oxidative stress"/>
    <property type="evidence" value="ECO:0007669"/>
    <property type="project" value="TreeGrafter"/>
</dbReference>
<keyword evidence="1" id="KW-1133">Transmembrane helix</keyword>
<accession>A0A369JV49</accession>
<dbReference type="Proteomes" id="UP000076154">
    <property type="component" value="Unassembled WGS sequence"/>
</dbReference>
<dbReference type="PROSITE" id="PS51354">
    <property type="entry name" value="GLUTAREDOXIN_2"/>
    <property type="match status" value="1"/>
</dbReference>
<gene>
    <name evidence="2" type="primary">F10D7.3</name>
    <name evidence="2" type="ORF">Hypma_007922</name>
</gene>
<dbReference type="PANTHER" id="PTHR45694">
    <property type="entry name" value="GLUTAREDOXIN 2"/>
    <property type="match status" value="1"/>
</dbReference>
<dbReference type="AlphaFoldDB" id="A0A369JV49"/>
<dbReference type="OrthoDB" id="423313at2759"/>
<dbReference type="EMBL" id="LUEZ02000041">
    <property type="protein sequence ID" value="RDB25222.1"/>
    <property type="molecule type" value="Genomic_DNA"/>
</dbReference>
<protein>
    <submittedName>
        <fullName evidence="2">Monothiol glutaredoxin F10D7.3</fullName>
    </submittedName>
</protein>
<sequence>MTLPSLSSHTHLNDPNTIHSSMPLPVSHFLAVLHPRKSRYRSAFIALAAFLCISTYILLVQHPSFSPTHALRHTDTPAADQIAVALESVRNSRVPGAGGTTNRKHKKLIKGQQATLSPAQELAAVSSFLASLPQNIIPLSINPHVPIDPQLVLDFDTRSARAAEELKHMVHDVWSRNPVFLYSKLYSPSSREIKAMLAKMHLRPAPTIIDVDIRDDAEVLEPIIARLTSSHDLPVLLIGGKSVGSMEDIRALETSGELRSLVTKSGAVIDGAKRKKHRK</sequence>
<feature type="transmembrane region" description="Helical" evidence="1">
    <location>
        <begin position="43"/>
        <end position="60"/>
    </location>
</feature>
<dbReference type="SUPFAM" id="SSF52833">
    <property type="entry name" value="Thioredoxin-like"/>
    <property type="match status" value="1"/>
</dbReference>
<dbReference type="PANTHER" id="PTHR45694:SF5">
    <property type="entry name" value="GLUTAREDOXIN 2"/>
    <property type="match status" value="1"/>
</dbReference>
<dbReference type="GO" id="GO:0005796">
    <property type="term" value="C:Golgi lumen"/>
    <property type="evidence" value="ECO:0007669"/>
    <property type="project" value="TreeGrafter"/>
</dbReference>
<comment type="caution">
    <text evidence="2">The sequence shown here is derived from an EMBL/GenBank/DDBJ whole genome shotgun (WGS) entry which is preliminary data.</text>
</comment>
<name>A0A369JV49_HYPMA</name>
<evidence type="ECO:0000256" key="1">
    <source>
        <dbReference type="SAM" id="Phobius"/>
    </source>
</evidence>
<dbReference type="Gene3D" id="3.40.30.10">
    <property type="entry name" value="Glutaredoxin"/>
    <property type="match status" value="1"/>
</dbReference>
<dbReference type="InterPro" id="IPR036249">
    <property type="entry name" value="Thioredoxin-like_sf"/>
</dbReference>
<evidence type="ECO:0000313" key="2">
    <source>
        <dbReference type="EMBL" id="RDB25222.1"/>
    </source>
</evidence>
<dbReference type="GO" id="GO:0000324">
    <property type="term" value="C:fungal-type vacuole"/>
    <property type="evidence" value="ECO:0007669"/>
    <property type="project" value="TreeGrafter"/>
</dbReference>
<proteinExistence type="predicted"/>
<reference evidence="2" key="1">
    <citation type="submission" date="2018-04" db="EMBL/GenBank/DDBJ databases">
        <title>Whole genome sequencing of Hypsizygus marmoreus.</title>
        <authorList>
            <person name="Choi I.-G."/>
            <person name="Min B."/>
            <person name="Kim J.-G."/>
            <person name="Kim S."/>
            <person name="Oh Y.-L."/>
            <person name="Kong W.-S."/>
            <person name="Park H."/>
            <person name="Jeong J."/>
            <person name="Song E.-S."/>
        </authorList>
    </citation>
    <scope>NUCLEOTIDE SEQUENCE [LARGE SCALE GENOMIC DNA]</scope>
    <source>
        <strain evidence="2">51987-8</strain>
    </source>
</reference>
<evidence type="ECO:0000313" key="3">
    <source>
        <dbReference type="Proteomes" id="UP000076154"/>
    </source>
</evidence>
<dbReference type="GO" id="GO:0015038">
    <property type="term" value="F:glutathione disulfide oxidoreductase activity"/>
    <property type="evidence" value="ECO:0007669"/>
    <property type="project" value="TreeGrafter"/>
</dbReference>
<keyword evidence="3" id="KW-1185">Reference proteome</keyword>
<dbReference type="STRING" id="39966.A0A369JV49"/>
<dbReference type="InParanoid" id="A0A369JV49"/>
<keyword evidence="1" id="KW-0472">Membrane</keyword>
<keyword evidence="1" id="KW-0812">Transmembrane</keyword>